<dbReference type="Proteomes" id="UP000199225">
    <property type="component" value="Unassembled WGS sequence"/>
</dbReference>
<name>A0A1G8U8Y0_9BACI</name>
<feature type="transmembrane region" description="Helical" evidence="6">
    <location>
        <begin position="150"/>
        <end position="169"/>
    </location>
</feature>
<feature type="transmembrane region" description="Helical" evidence="6">
    <location>
        <begin position="111"/>
        <end position="130"/>
    </location>
</feature>
<feature type="transmembrane region" description="Helical" evidence="6">
    <location>
        <begin position="7"/>
        <end position="26"/>
    </location>
</feature>
<feature type="transmembrane region" description="Helical" evidence="6">
    <location>
        <begin position="46"/>
        <end position="73"/>
    </location>
</feature>
<evidence type="ECO:0000313" key="9">
    <source>
        <dbReference type="Proteomes" id="UP000199225"/>
    </source>
</evidence>
<feature type="transmembrane region" description="Helical" evidence="6">
    <location>
        <begin position="175"/>
        <end position="192"/>
    </location>
</feature>
<dbReference type="Pfam" id="PF10035">
    <property type="entry name" value="DUF2179"/>
    <property type="match status" value="1"/>
</dbReference>
<dbReference type="PANTHER" id="PTHR33545:SF5">
    <property type="entry name" value="UPF0750 MEMBRANE PROTEIN YITT"/>
    <property type="match status" value="1"/>
</dbReference>
<dbReference type="InterPro" id="IPR051461">
    <property type="entry name" value="UPF0750_membrane"/>
</dbReference>
<dbReference type="AlphaFoldDB" id="A0A1G8U8Y0"/>
<keyword evidence="5 6" id="KW-0472">Membrane</keyword>
<dbReference type="STRING" id="86666.SAMN04490247_2077"/>
<dbReference type="PIRSF" id="PIRSF006483">
    <property type="entry name" value="Membrane_protein_YitT"/>
    <property type="match status" value="1"/>
</dbReference>
<evidence type="ECO:0000259" key="7">
    <source>
        <dbReference type="Pfam" id="PF10035"/>
    </source>
</evidence>
<evidence type="ECO:0000256" key="4">
    <source>
        <dbReference type="ARBA" id="ARBA00022989"/>
    </source>
</evidence>
<reference evidence="9" key="1">
    <citation type="submission" date="2016-10" db="EMBL/GenBank/DDBJ databases">
        <authorList>
            <person name="Varghese N."/>
            <person name="Submissions S."/>
        </authorList>
    </citation>
    <scope>NUCLEOTIDE SEQUENCE [LARGE SCALE GENOMIC DNA]</scope>
    <source>
        <strain evidence="9">DSM 4771</strain>
    </source>
</reference>
<feature type="transmembrane region" description="Helical" evidence="6">
    <location>
        <begin position="80"/>
        <end position="99"/>
    </location>
</feature>
<evidence type="ECO:0000256" key="3">
    <source>
        <dbReference type="ARBA" id="ARBA00022692"/>
    </source>
</evidence>
<dbReference type="Pfam" id="PF02588">
    <property type="entry name" value="YitT_membrane"/>
    <property type="match status" value="1"/>
</dbReference>
<dbReference type="CDD" id="cd16380">
    <property type="entry name" value="YitT_C"/>
    <property type="match status" value="1"/>
</dbReference>
<organism evidence="8 9">
    <name type="scientific">Salimicrobium halophilum</name>
    <dbReference type="NCBI Taxonomy" id="86666"/>
    <lineage>
        <taxon>Bacteria</taxon>
        <taxon>Bacillati</taxon>
        <taxon>Bacillota</taxon>
        <taxon>Bacilli</taxon>
        <taxon>Bacillales</taxon>
        <taxon>Bacillaceae</taxon>
        <taxon>Salimicrobium</taxon>
    </lineage>
</organism>
<dbReference type="PANTHER" id="PTHR33545">
    <property type="entry name" value="UPF0750 MEMBRANE PROTEIN YITT-RELATED"/>
    <property type="match status" value="1"/>
</dbReference>
<evidence type="ECO:0000256" key="1">
    <source>
        <dbReference type="ARBA" id="ARBA00004651"/>
    </source>
</evidence>
<keyword evidence="3 6" id="KW-0812">Transmembrane</keyword>
<comment type="subcellular location">
    <subcellularLocation>
        <location evidence="1">Cell membrane</location>
        <topology evidence="1">Multi-pass membrane protein</topology>
    </subcellularLocation>
</comment>
<dbReference type="Gene3D" id="3.30.70.120">
    <property type="match status" value="1"/>
</dbReference>
<dbReference type="GO" id="GO:0005886">
    <property type="term" value="C:plasma membrane"/>
    <property type="evidence" value="ECO:0007669"/>
    <property type="project" value="UniProtKB-SubCell"/>
</dbReference>
<gene>
    <name evidence="8" type="ORF">SAMN04490247_2077</name>
</gene>
<keyword evidence="9" id="KW-1185">Reference proteome</keyword>
<dbReference type="EMBL" id="FNEV01000006">
    <property type="protein sequence ID" value="SDJ49460.1"/>
    <property type="molecule type" value="Genomic_DNA"/>
</dbReference>
<dbReference type="RefSeq" id="WP_093193804.1">
    <property type="nucleotide sequence ID" value="NZ_FNEV01000006.1"/>
</dbReference>
<sequence length="283" mass="31018">MWKHIKSFLLMNLGALFVAVNVTYFLSPNDLATGGVSGLSIVMNTIFPGLSLGLIMIILNIVLFIVGIIFLGFQFGAKTIYASFALSFMVWGLETYFPIQEALSDDILIQLIIGQIIAASGMAVVFHQGASTGGTDIIAMILNKYFSVEVGKGVLISDIAIAVSSVFVFGPAVGMYAFFGVILNGLVIDYALDQFEDNKEVVIISEESDEVRSYIVDKLGRGATIHEAKGAFNKEDKEVITTVLSRKEYTKLKKYMTLIDEHAFITVHKMNEILGENFKRLAS</sequence>
<accession>A0A1G8U8Y0</accession>
<evidence type="ECO:0000313" key="8">
    <source>
        <dbReference type="EMBL" id="SDJ49460.1"/>
    </source>
</evidence>
<dbReference type="InterPro" id="IPR015867">
    <property type="entry name" value="N-reg_PII/ATP_PRibTrfase_C"/>
</dbReference>
<keyword evidence="2" id="KW-1003">Cell membrane</keyword>
<feature type="domain" description="DUF2179" evidence="7">
    <location>
        <begin position="221"/>
        <end position="275"/>
    </location>
</feature>
<evidence type="ECO:0000256" key="6">
    <source>
        <dbReference type="SAM" id="Phobius"/>
    </source>
</evidence>
<dbReference type="InterPro" id="IPR003740">
    <property type="entry name" value="YitT"/>
</dbReference>
<evidence type="ECO:0000256" key="2">
    <source>
        <dbReference type="ARBA" id="ARBA00022475"/>
    </source>
</evidence>
<dbReference type="InterPro" id="IPR019264">
    <property type="entry name" value="DUF2179"/>
</dbReference>
<dbReference type="OrthoDB" id="1758221at2"/>
<evidence type="ECO:0000256" key="5">
    <source>
        <dbReference type="ARBA" id="ARBA00023136"/>
    </source>
</evidence>
<protein>
    <submittedName>
        <fullName evidence="8">Uncharacterized membrane-anchored protein YitT, contains DUF161 and DUF2179 domains</fullName>
    </submittedName>
</protein>
<proteinExistence type="predicted"/>
<keyword evidence="4 6" id="KW-1133">Transmembrane helix</keyword>